<evidence type="ECO:0000256" key="1">
    <source>
        <dbReference type="SAM" id="Coils"/>
    </source>
</evidence>
<evidence type="ECO:0000313" key="4">
    <source>
        <dbReference type="EMBL" id="MBO1320033.1"/>
    </source>
</evidence>
<keyword evidence="1" id="KW-0175">Coiled coil</keyword>
<dbReference type="Proteomes" id="UP000664417">
    <property type="component" value="Unassembled WGS sequence"/>
</dbReference>
<dbReference type="AlphaFoldDB" id="A0A8J7QKR9"/>
<sequence>MIAKPNTQIRSAFAILTAMLLFSAGPLSAATGSEKTTTKPRPKVQVAFLLDTSSSMDGLINQARTHLWDIVNTIATGKRRGVVPHIEIALYEYGNSRLSRSSGYIRQVVPFSQDLDALSEALFALTTNGGDEYCGWVLKEAAGLDWSAQQGVYRSVFIAGNESFEQGSVPYKTIMHDLRNRGIIVNTIFCGGYQDGISQQWLAGAQAGAGQYTVIDQNKAAVQVAAPQDQRLLQLNQALNQTYLAYGARAKKAKERQEKQDDAAGSMGQSAKVERAVAKTSSSYQSAAWDFVGQLADGNAAPMEEAVAAEVADLPEAEREAKAEELKQAAEAKLAERRKIQTEIKELSKERRAFLAKQKNKDKGTMSEAMRTMIQTQMRAAGYQFK</sequence>
<feature type="signal peptide" evidence="2">
    <location>
        <begin position="1"/>
        <end position="29"/>
    </location>
</feature>
<dbReference type="Gene3D" id="3.40.50.410">
    <property type="entry name" value="von Willebrand factor, type A domain"/>
    <property type="match status" value="1"/>
</dbReference>
<dbReference type="SMART" id="SM00327">
    <property type="entry name" value="VWA"/>
    <property type="match status" value="1"/>
</dbReference>
<dbReference type="EMBL" id="JAFREP010000015">
    <property type="protein sequence ID" value="MBO1320033.1"/>
    <property type="molecule type" value="Genomic_DNA"/>
</dbReference>
<proteinExistence type="predicted"/>
<evidence type="ECO:0000256" key="2">
    <source>
        <dbReference type="SAM" id="SignalP"/>
    </source>
</evidence>
<dbReference type="InterPro" id="IPR036465">
    <property type="entry name" value="vWFA_dom_sf"/>
</dbReference>
<protein>
    <submittedName>
        <fullName evidence="4">VWA domain-containing protein</fullName>
    </submittedName>
</protein>
<gene>
    <name evidence="4" type="ORF">J3U88_16280</name>
</gene>
<dbReference type="PROSITE" id="PS50234">
    <property type="entry name" value="VWFA"/>
    <property type="match status" value="1"/>
</dbReference>
<feature type="domain" description="VWFA" evidence="3">
    <location>
        <begin position="45"/>
        <end position="239"/>
    </location>
</feature>
<dbReference type="RefSeq" id="WP_207859986.1">
    <property type="nucleotide sequence ID" value="NZ_JAFREP010000015.1"/>
</dbReference>
<keyword evidence="5" id="KW-1185">Reference proteome</keyword>
<dbReference type="SUPFAM" id="SSF53300">
    <property type="entry name" value="vWA-like"/>
    <property type="match status" value="1"/>
</dbReference>
<comment type="caution">
    <text evidence="4">The sequence shown here is derived from an EMBL/GenBank/DDBJ whole genome shotgun (WGS) entry which is preliminary data.</text>
</comment>
<feature type="coiled-coil region" evidence="1">
    <location>
        <begin position="323"/>
        <end position="357"/>
    </location>
</feature>
<dbReference type="InterPro" id="IPR002035">
    <property type="entry name" value="VWF_A"/>
</dbReference>
<name>A0A8J7QKR9_9BACT</name>
<feature type="chain" id="PRO_5035151516" evidence="2">
    <location>
        <begin position="30"/>
        <end position="386"/>
    </location>
</feature>
<accession>A0A8J7QKR9</accession>
<reference evidence="4" key="1">
    <citation type="submission" date="2021-03" db="EMBL/GenBank/DDBJ databases">
        <authorList>
            <person name="Wang G."/>
        </authorList>
    </citation>
    <scope>NUCLEOTIDE SEQUENCE</scope>
    <source>
        <strain evidence="4">KCTC 12899</strain>
    </source>
</reference>
<evidence type="ECO:0000313" key="5">
    <source>
        <dbReference type="Proteomes" id="UP000664417"/>
    </source>
</evidence>
<organism evidence="4 5">
    <name type="scientific">Acanthopleuribacter pedis</name>
    <dbReference type="NCBI Taxonomy" id="442870"/>
    <lineage>
        <taxon>Bacteria</taxon>
        <taxon>Pseudomonadati</taxon>
        <taxon>Acidobacteriota</taxon>
        <taxon>Holophagae</taxon>
        <taxon>Acanthopleuribacterales</taxon>
        <taxon>Acanthopleuribacteraceae</taxon>
        <taxon>Acanthopleuribacter</taxon>
    </lineage>
</organism>
<keyword evidence="2" id="KW-0732">Signal</keyword>
<evidence type="ECO:0000259" key="3">
    <source>
        <dbReference type="PROSITE" id="PS50234"/>
    </source>
</evidence>